<organism evidence="2 3">
    <name type="scientific">Characodon lateralis</name>
    <dbReference type="NCBI Taxonomy" id="208331"/>
    <lineage>
        <taxon>Eukaryota</taxon>
        <taxon>Metazoa</taxon>
        <taxon>Chordata</taxon>
        <taxon>Craniata</taxon>
        <taxon>Vertebrata</taxon>
        <taxon>Euteleostomi</taxon>
        <taxon>Actinopterygii</taxon>
        <taxon>Neopterygii</taxon>
        <taxon>Teleostei</taxon>
        <taxon>Neoteleostei</taxon>
        <taxon>Acanthomorphata</taxon>
        <taxon>Ovalentaria</taxon>
        <taxon>Atherinomorphae</taxon>
        <taxon>Cyprinodontiformes</taxon>
        <taxon>Goodeidae</taxon>
        <taxon>Characodon</taxon>
    </lineage>
</organism>
<name>A0ABU7E8R6_9TELE</name>
<reference evidence="2 3" key="1">
    <citation type="submission" date="2021-06" db="EMBL/GenBank/DDBJ databases">
        <authorList>
            <person name="Palmer J.M."/>
        </authorList>
    </citation>
    <scope>NUCLEOTIDE SEQUENCE [LARGE SCALE GENOMIC DNA]</scope>
    <source>
        <strain evidence="2 3">CL_MEX2019</strain>
        <tissue evidence="2">Muscle</tissue>
    </source>
</reference>
<protein>
    <submittedName>
        <fullName evidence="2">Uncharacterized protein</fullName>
    </submittedName>
</protein>
<proteinExistence type="predicted"/>
<accession>A0ABU7E8R6</accession>
<comment type="caution">
    <text evidence="2">The sequence shown here is derived from an EMBL/GenBank/DDBJ whole genome shotgun (WGS) entry which is preliminary data.</text>
</comment>
<evidence type="ECO:0000313" key="2">
    <source>
        <dbReference type="EMBL" id="MED6282174.1"/>
    </source>
</evidence>
<feature type="region of interest" description="Disordered" evidence="1">
    <location>
        <begin position="34"/>
        <end position="55"/>
    </location>
</feature>
<dbReference type="Proteomes" id="UP001352852">
    <property type="component" value="Unassembled WGS sequence"/>
</dbReference>
<evidence type="ECO:0000313" key="3">
    <source>
        <dbReference type="Proteomes" id="UP001352852"/>
    </source>
</evidence>
<gene>
    <name evidence="2" type="ORF">CHARACLAT_029281</name>
</gene>
<evidence type="ECO:0000256" key="1">
    <source>
        <dbReference type="SAM" id="MobiDB-lite"/>
    </source>
</evidence>
<dbReference type="EMBL" id="JAHUTJ010045084">
    <property type="protein sequence ID" value="MED6282174.1"/>
    <property type="molecule type" value="Genomic_DNA"/>
</dbReference>
<keyword evidence="3" id="KW-1185">Reference proteome</keyword>
<sequence>MSARYLICESGNLTVVYSSSVSDEHVPKSLFLSSRSESAGEQAQDLKPPVSPCHHQAGPLEILSSPLLSEHLPVHPPMPHAWLHLHCSEDHRELQRERLNTP</sequence>